<evidence type="ECO:0000256" key="1">
    <source>
        <dbReference type="ARBA" id="ARBA00010211"/>
    </source>
</evidence>
<proteinExistence type="inferred from homology"/>
<name>A0A1B7KRK7_PARTM</name>
<evidence type="ECO:0000256" key="2">
    <source>
        <dbReference type="ARBA" id="ARBA00022723"/>
    </source>
</evidence>
<dbReference type="InterPro" id="IPR011234">
    <property type="entry name" value="Fumarylacetoacetase-like_C"/>
</dbReference>
<dbReference type="Gene3D" id="3.90.850.10">
    <property type="entry name" value="Fumarylacetoacetase-like, C-terminal domain"/>
    <property type="match status" value="1"/>
</dbReference>
<dbReference type="GO" id="GO:0016853">
    <property type="term" value="F:isomerase activity"/>
    <property type="evidence" value="ECO:0007669"/>
    <property type="project" value="UniProtKB-KW"/>
</dbReference>
<dbReference type="RefSeq" id="WP_064551642.1">
    <property type="nucleotide sequence ID" value="NZ_LXMA01000023.1"/>
</dbReference>
<dbReference type="SUPFAM" id="SSF56529">
    <property type="entry name" value="FAH"/>
    <property type="match status" value="1"/>
</dbReference>
<protein>
    <submittedName>
        <fullName evidence="4">2-hydroxyhepta-2,4-diene-1,7-dioate isomerase</fullName>
    </submittedName>
</protein>
<dbReference type="EMBL" id="LXMA01000023">
    <property type="protein sequence ID" value="OAT72670.1"/>
    <property type="molecule type" value="Genomic_DNA"/>
</dbReference>
<dbReference type="OrthoDB" id="9805307at2"/>
<dbReference type="GO" id="GO:0046872">
    <property type="term" value="F:metal ion binding"/>
    <property type="evidence" value="ECO:0007669"/>
    <property type="project" value="UniProtKB-KW"/>
</dbReference>
<dbReference type="InterPro" id="IPR051121">
    <property type="entry name" value="FAH"/>
</dbReference>
<reference evidence="5" key="1">
    <citation type="submission" date="2016-05" db="EMBL/GenBank/DDBJ databases">
        <authorList>
            <person name="Wang W."/>
            <person name="Zhu L."/>
        </authorList>
    </citation>
    <scope>NUCLEOTIDE SEQUENCE [LARGE SCALE GENOMIC DNA]</scope>
    <source>
        <strain evidence="5">W-2</strain>
    </source>
</reference>
<organism evidence="4 5">
    <name type="scientific">Parageobacillus thermoglucosidasius</name>
    <name type="common">Geobacillus thermoglucosidasius</name>
    <dbReference type="NCBI Taxonomy" id="1426"/>
    <lineage>
        <taxon>Bacteria</taxon>
        <taxon>Bacillati</taxon>
        <taxon>Bacillota</taxon>
        <taxon>Bacilli</taxon>
        <taxon>Bacillales</taxon>
        <taxon>Anoxybacillaceae</taxon>
        <taxon>Parageobacillus</taxon>
    </lineage>
</organism>
<keyword evidence="2" id="KW-0479">Metal-binding</keyword>
<sequence>MKLALFNDFQLGVIVDDVIYEIGSHLFSRFHQGIGFCPMVQLIAEFDTYRPEIEKKLHEYPAYALADVRLRQPVKKPGKIVAAPVNYVSHQKEMKVEHTARGLGFFLKAPSSIIGPNDTIVLPDPNRRFDHELELAFVIGKTAKNVKAENACDYIFGYTGLMDVTLRPDETHHEERCLRKSFDTFTPMGPWIVTKEEIADPNNINMVLTVNGEVRQRVNTKEMICSVTELVEIYSRIMTLEPGDVITTGTPDGVGPIHDGDVVSMEIEGIGSYSVRVSLAPNAAVLR</sequence>
<gene>
    <name evidence="4" type="ORF">A7K69_06910</name>
</gene>
<evidence type="ECO:0000313" key="5">
    <source>
        <dbReference type="Proteomes" id="UP000078290"/>
    </source>
</evidence>
<dbReference type="GO" id="GO:0044281">
    <property type="term" value="P:small molecule metabolic process"/>
    <property type="evidence" value="ECO:0007669"/>
    <property type="project" value="UniProtKB-ARBA"/>
</dbReference>
<dbReference type="PANTHER" id="PTHR42796">
    <property type="entry name" value="FUMARYLACETOACETATE HYDROLASE DOMAIN-CONTAINING PROTEIN 2A-RELATED"/>
    <property type="match status" value="1"/>
</dbReference>
<comment type="caution">
    <text evidence="4">The sequence shown here is derived from an EMBL/GenBank/DDBJ whole genome shotgun (WGS) entry which is preliminary data.</text>
</comment>
<dbReference type="PANTHER" id="PTHR42796:SF4">
    <property type="entry name" value="FUMARYLACETOACETATE HYDROLASE DOMAIN-CONTAINING PROTEIN 2A"/>
    <property type="match status" value="1"/>
</dbReference>
<dbReference type="Pfam" id="PF01557">
    <property type="entry name" value="FAA_hydrolase"/>
    <property type="match status" value="1"/>
</dbReference>
<dbReference type="InterPro" id="IPR036663">
    <property type="entry name" value="Fumarylacetoacetase_C_sf"/>
</dbReference>
<evidence type="ECO:0000313" key="4">
    <source>
        <dbReference type="EMBL" id="OAT72670.1"/>
    </source>
</evidence>
<comment type="similarity">
    <text evidence="1">Belongs to the FAH family.</text>
</comment>
<evidence type="ECO:0000259" key="3">
    <source>
        <dbReference type="Pfam" id="PF01557"/>
    </source>
</evidence>
<dbReference type="Proteomes" id="UP000078290">
    <property type="component" value="Unassembled WGS sequence"/>
</dbReference>
<keyword evidence="4" id="KW-0413">Isomerase</keyword>
<feature type="domain" description="Fumarylacetoacetase-like C-terminal" evidence="3">
    <location>
        <begin position="79"/>
        <end position="277"/>
    </location>
</feature>
<dbReference type="AlphaFoldDB" id="A0A1B7KRK7"/>
<accession>A0A1B7KRK7</accession>